<protein>
    <submittedName>
        <fullName evidence="1">Uncharacterized protein</fullName>
    </submittedName>
</protein>
<dbReference type="RefSeq" id="WP_081556362.1">
    <property type="nucleotide sequence ID" value="NZ_LXRL01000139.1"/>
</dbReference>
<proteinExistence type="predicted"/>
<evidence type="ECO:0000313" key="1">
    <source>
        <dbReference type="EMBL" id="OQS35460.1"/>
    </source>
</evidence>
<reference evidence="1 2" key="1">
    <citation type="submission" date="2017-02" db="EMBL/GenBank/DDBJ databases">
        <title>Chromobacterium haemolyticum H5244.</title>
        <authorList>
            <person name="Gulvik C.A."/>
        </authorList>
    </citation>
    <scope>NUCLEOTIDE SEQUENCE [LARGE SCALE GENOMIC DNA]</scope>
    <source>
        <strain evidence="1 2">H5244</strain>
    </source>
</reference>
<dbReference type="EMBL" id="MUKV01000027">
    <property type="protein sequence ID" value="OQS35460.1"/>
    <property type="molecule type" value="Genomic_DNA"/>
</dbReference>
<accession>A0A1W0CKX4</accession>
<evidence type="ECO:0000313" key="2">
    <source>
        <dbReference type="Proteomes" id="UP000192721"/>
    </source>
</evidence>
<sequence>MGGLALDAQAWDLSATSPLPGGIAPGQRIVAPRASLGPGLPETSLTSGVSPPADEAALDADIYRSGLLSPEAVRAQAKSRLSDISASELSAYRLEGIIPQGPGRSGPWSSFDWVFTRPDGVLLVLSEWAFVADRGGVLVLQEEMNATVRGHPGRFQLRNTRSGRRVSELSWASRQKLYSLKVWDEAGPDARQTYNSAWLLRLAEQIR</sequence>
<dbReference type="Proteomes" id="UP000192721">
    <property type="component" value="Unassembled WGS sequence"/>
</dbReference>
<name>A0A1W0CKX4_9NEIS</name>
<dbReference type="AlphaFoldDB" id="A0A1W0CKX4"/>
<comment type="caution">
    <text evidence="1">The sequence shown here is derived from an EMBL/GenBank/DDBJ whole genome shotgun (WGS) entry which is preliminary data.</text>
</comment>
<gene>
    <name evidence="1" type="ORF">B0T45_17555</name>
</gene>
<organism evidence="1 2">
    <name type="scientific">Chromobacterium haemolyticum</name>
    <dbReference type="NCBI Taxonomy" id="394935"/>
    <lineage>
        <taxon>Bacteria</taxon>
        <taxon>Pseudomonadati</taxon>
        <taxon>Pseudomonadota</taxon>
        <taxon>Betaproteobacteria</taxon>
        <taxon>Neisseriales</taxon>
        <taxon>Chromobacteriaceae</taxon>
        <taxon>Chromobacterium</taxon>
    </lineage>
</organism>